<dbReference type="EMBL" id="FQWC01000007">
    <property type="protein sequence ID" value="SHH36651.1"/>
    <property type="molecule type" value="Genomic_DNA"/>
</dbReference>
<name>A0A1M5SDV8_9FLAO</name>
<sequence>MRRIILLFLISVFSIRSQTSGCTDPLSKNYNPKSIQNNGSCIYENIKIKPKYSKKLSDSVRETSGLIAFDNLFWTHNDDHDKTIYGLDSLGKIRKKIVLEKAVNHDWEEISQDSLYVYIGDFGNNFKGNRKDLNILKIEKKSFLEQNPVIEKISFLYADQNDFSAQSPNSTDFDCEAFIVSKDSIYLFSKQWKSSKTNIYVLPNQPGNYIAKFKETLDTKGLVTGAVFFEKKKILALCGYSKTGRSFLYLLYDFKNNAFLSGNKRKIDLKLPFHQIEGITTKDGLHYFITNESLVRKPILNTQQQIHYLDLSSLLTEYINRQ</sequence>
<dbReference type="RefSeq" id="WP_073417064.1">
    <property type="nucleotide sequence ID" value="NZ_FQWC01000007.1"/>
</dbReference>
<organism evidence="1 2">
    <name type="scientific">Flavobacterium defluvii</name>
    <dbReference type="NCBI Taxonomy" id="370979"/>
    <lineage>
        <taxon>Bacteria</taxon>
        <taxon>Pseudomonadati</taxon>
        <taxon>Bacteroidota</taxon>
        <taxon>Flavobacteriia</taxon>
        <taxon>Flavobacteriales</taxon>
        <taxon>Flavobacteriaceae</taxon>
        <taxon>Flavobacterium</taxon>
    </lineage>
</organism>
<evidence type="ECO:0000313" key="2">
    <source>
        <dbReference type="Proteomes" id="UP000184071"/>
    </source>
</evidence>
<dbReference type="STRING" id="370979.SAMN05443663_10785"/>
<dbReference type="OrthoDB" id="9798438at2"/>
<evidence type="ECO:0008006" key="3">
    <source>
        <dbReference type="Google" id="ProtNLM"/>
    </source>
</evidence>
<reference evidence="2" key="1">
    <citation type="submission" date="2016-11" db="EMBL/GenBank/DDBJ databases">
        <authorList>
            <person name="Varghese N."/>
            <person name="Submissions S."/>
        </authorList>
    </citation>
    <scope>NUCLEOTIDE SEQUENCE [LARGE SCALE GENOMIC DNA]</scope>
    <source>
        <strain evidence="2">DSM 17963</strain>
    </source>
</reference>
<gene>
    <name evidence="1" type="ORF">SAMN05443663_10785</name>
</gene>
<dbReference type="AlphaFoldDB" id="A0A1M5SDV8"/>
<proteinExistence type="predicted"/>
<keyword evidence="2" id="KW-1185">Reference proteome</keyword>
<protein>
    <recommendedName>
        <fullName evidence="3">T9SS C-terminal target domain-containing protein</fullName>
    </recommendedName>
</protein>
<evidence type="ECO:0000313" key="1">
    <source>
        <dbReference type="EMBL" id="SHH36651.1"/>
    </source>
</evidence>
<accession>A0A1M5SDV8</accession>
<dbReference type="Proteomes" id="UP000184071">
    <property type="component" value="Unassembled WGS sequence"/>
</dbReference>